<dbReference type="AlphaFoldDB" id="A0A7X4HAY4"/>
<dbReference type="Proteomes" id="UP000450676">
    <property type="component" value="Unassembled WGS sequence"/>
</dbReference>
<reference evidence="2 3" key="1">
    <citation type="submission" date="2019-12" db="EMBL/GenBank/DDBJ databases">
        <title>Novel species isolated from a subtropical stream in China.</title>
        <authorList>
            <person name="Lu H."/>
        </authorList>
    </citation>
    <scope>NUCLEOTIDE SEQUENCE [LARGE SCALE GENOMIC DNA]</scope>
    <source>
        <strain evidence="2 3">FT127W</strain>
    </source>
</reference>
<evidence type="ECO:0000313" key="3">
    <source>
        <dbReference type="Proteomes" id="UP000450676"/>
    </source>
</evidence>
<gene>
    <name evidence="2" type="ORF">GTP77_09205</name>
</gene>
<accession>A0A7X4HAY4</accession>
<proteinExistence type="predicted"/>
<protein>
    <submittedName>
        <fullName evidence="2">Uncharacterized protein</fullName>
    </submittedName>
</protein>
<feature type="transmembrane region" description="Helical" evidence="1">
    <location>
        <begin position="39"/>
        <end position="61"/>
    </location>
</feature>
<evidence type="ECO:0000256" key="1">
    <source>
        <dbReference type="SAM" id="Phobius"/>
    </source>
</evidence>
<dbReference type="EMBL" id="WWCU01000007">
    <property type="protein sequence ID" value="MYN07519.1"/>
    <property type="molecule type" value="Genomic_DNA"/>
</dbReference>
<evidence type="ECO:0000313" key="2">
    <source>
        <dbReference type="EMBL" id="MYN07519.1"/>
    </source>
</evidence>
<keyword evidence="3" id="KW-1185">Reference proteome</keyword>
<comment type="caution">
    <text evidence="2">The sequence shown here is derived from an EMBL/GenBank/DDBJ whole genome shotgun (WGS) entry which is preliminary data.</text>
</comment>
<name>A0A7X4HAY4_9BURK</name>
<keyword evidence="1" id="KW-0812">Transmembrane</keyword>
<keyword evidence="1" id="KW-0472">Membrane</keyword>
<dbReference type="RefSeq" id="WP_161071870.1">
    <property type="nucleotide sequence ID" value="NZ_CP086370.1"/>
</dbReference>
<organism evidence="2 3">
    <name type="scientific">Pseudoduganella aquatica</name>
    <dbReference type="NCBI Taxonomy" id="2660641"/>
    <lineage>
        <taxon>Bacteria</taxon>
        <taxon>Pseudomonadati</taxon>
        <taxon>Pseudomonadota</taxon>
        <taxon>Betaproteobacteria</taxon>
        <taxon>Burkholderiales</taxon>
        <taxon>Oxalobacteraceae</taxon>
        <taxon>Telluria group</taxon>
        <taxon>Pseudoduganella</taxon>
    </lineage>
</organism>
<sequence length="99" mass="10849">MEDDWKIFAARMEAILPTLATKADVEALRAYIESIRADIARWTLATVIGLFIGFGGLFMAMTNALKPAPVPAPQAQPIVIYTPAAARQEAPPEQRPQQK</sequence>
<keyword evidence="1" id="KW-1133">Transmembrane helix</keyword>